<dbReference type="SUPFAM" id="SSF56935">
    <property type="entry name" value="Porins"/>
    <property type="match status" value="1"/>
</dbReference>
<dbReference type="InterPro" id="IPR023614">
    <property type="entry name" value="Porin_dom_sf"/>
</dbReference>
<dbReference type="Gene3D" id="2.40.160.10">
    <property type="entry name" value="Porin"/>
    <property type="match status" value="1"/>
</dbReference>
<dbReference type="RefSeq" id="WP_265896016.1">
    <property type="nucleotide sequence ID" value="NZ_JAPIVE010000002.1"/>
</dbReference>
<dbReference type="EMBL" id="JAPIVE010000002">
    <property type="protein sequence ID" value="MCX2524047.1"/>
    <property type="molecule type" value="Genomic_DNA"/>
</dbReference>
<gene>
    <name evidence="2" type="ORF">OQ287_07335</name>
</gene>
<sequence>MAKYLCVLLGLLVPLLSAADDQPLDHLSINGFGTLGMVYNPQDKAAPVRELDQPDGAGKGIGFRQNSLLGLQLRYDVDREWGAVVQGLSRYDDTGSFEPVLSLAFLRYSPSSHVHMRLGRIGWDVYMLSESRYVGYAYPWLRPPVELFGLMQLNAIDGGDVTLTQGVGSGVISTTFFGGNGNRKRLYLTDNVSANLKDPHVWGGHLDYRQGSWFVRAGYTSLKTSPDYDYGAIDAGVVAALVAQNADLNDLYGFADMNFTSLSVSWEPGPFQLLAMANEISLSGKGGHVHSALLSAGYVHGKYTPYLSAAWMASHPNQDLNGGHFRQRTLSAGLRYDVTPRVAIKGQIDHVSAYGASPLLRQHDDYGHLEMVTFGLGLDFIF</sequence>
<organism evidence="2 3">
    <name type="scientific">Larsenimonas rhizosphaerae</name>
    <dbReference type="NCBI Taxonomy" id="2944682"/>
    <lineage>
        <taxon>Bacteria</taxon>
        <taxon>Pseudomonadati</taxon>
        <taxon>Pseudomonadota</taxon>
        <taxon>Gammaproteobacteria</taxon>
        <taxon>Oceanospirillales</taxon>
        <taxon>Halomonadaceae</taxon>
        <taxon>Larsenimonas</taxon>
    </lineage>
</organism>
<dbReference type="Proteomes" id="UP001165678">
    <property type="component" value="Unassembled WGS sequence"/>
</dbReference>
<evidence type="ECO:0000313" key="3">
    <source>
        <dbReference type="Proteomes" id="UP001165678"/>
    </source>
</evidence>
<accession>A0AA42CTX0</accession>
<feature type="chain" id="PRO_5041406753" description="Porin" evidence="1">
    <location>
        <begin position="20"/>
        <end position="382"/>
    </location>
</feature>
<evidence type="ECO:0000256" key="1">
    <source>
        <dbReference type="SAM" id="SignalP"/>
    </source>
</evidence>
<dbReference type="AlphaFoldDB" id="A0AA42CTX0"/>
<keyword evidence="1" id="KW-0732">Signal</keyword>
<protein>
    <recommendedName>
        <fullName evidence="4">Porin</fullName>
    </recommendedName>
</protein>
<reference evidence="2" key="1">
    <citation type="submission" date="2022-11" db="EMBL/GenBank/DDBJ databases">
        <title>Larsenimonas rhizosphaerae sp. nov., isolated from a tidal mudflat.</title>
        <authorList>
            <person name="Lee S.D."/>
            <person name="Kim I.S."/>
        </authorList>
    </citation>
    <scope>NUCLEOTIDE SEQUENCE</scope>
    <source>
        <strain evidence="2">GH2-1</strain>
    </source>
</reference>
<evidence type="ECO:0000313" key="2">
    <source>
        <dbReference type="EMBL" id="MCX2524047.1"/>
    </source>
</evidence>
<keyword evidence="3" id="KW-1185">Reference proteome</keyword>
<proteinExistence type="predicted"/>
<evidence type="ECO:0008006" key="4">
    <source>
        <dbReference type="Google" id="ProtNLM"/>
    </source>
</evidence>
<name>A0AA42CTX0_9GAMM</name>
<comment type="caution">
    <text evidence="2">The sequence shown here is derived from an EMBL/GenBank/DDBJ whole genome shotgun (WGS) entry which is preliminary data.</text>
</comment>
<feature type="signal peptide" evidence="1">
    <location>
        <begin position="1"/>
        <end position="19"/>
    </location>
</feature>